<organism evidence="1 2">
    <name type="scientific">Cercopithifilaria johnstoni</name>
    <dbReference type="NCBI Taxonomy" id="2874296"/>
    <lineage>
        <taxon>Eukaryota</taxon>
        <taxon>Metazoa</taxon>
        <taxon>Ecdysozoa</taxon>
        <taxon>Nematoda</taxon>
        <taxon>Chromadorea</taxon>
        <taxon>Rhabditida</taxon>
        <taxon>Spirurina</taxon>
        <taxon>Spiruromorpha</taxon>
        <taxon>Filarioidea</taxon>
        <taxon>Onchocercidae</taxon>
        <taxon>Cercopithifilaria</taxon>
    </lineage>
</organism>
<evidence type="ECO:0000313" key="1">
    <source>
        <dbReference type="EMBL" id="CAG9536640.1"/>
    </source>
</evidence>
<proteinExistence type="predicted"/>
<keyword evidence="2" id="KW-1185">Reference proteome</keyword>
<dbReference type="AlphaFoldDB" id="A0A8J2MQF4"/>
<comment type="caution">
    <text evidence="1">The sequence shown here is derived from an EMBL/GenBank/DDBJ whole genome shotgun (WGS) entry which is preliminary data.</text>
</comment>
<dbReference type="EMBL" id="CAKAEH010001470">
    <property type="protein sequence ID" value="CAG9536640.1"/>
    <property type="molecule type" value="Genomic_DNA"/>
</dbReference>
<name>A0A8J2MQF4_9BILA</name>
<protein>
    <submittedName>
        <fullName evidence="1">Uncharacterized protein</fullName>
    </submittedName>
</protein>
<reference evidence="1" key="1">
    <citation type="submission" date="2021-09" db="EMBL/GenBank/DDBJ databases">
        <authorList>
            <consortium name="Pathogen Informatics"/>
        </authorList>
    </citation>
    <scope>NUCLEOTIDE SEQUENCE</scope>
</reference>
<gene>
    <name evidence="1" type="ORF">CJOHNSTONI_LOCUS6542</name>
</gene>
<evidence type="ECO:0000313" key="2">
    <source>
        <dbReference type="Proteomes" id="UP000746747"/>
    </source>
</evidence>
<accession>A0A8J2MQF4</accession>
<sequence length="81" mass="9041">MIYHPWESMNYPGTTPCITKEHRLLPPQSEKSDESSGCAARLLTHSSETRSRVVSLCQISVRLPRKSLPVPFTRSSLLASS</sequence>
<dbReference type="Proteomes" id="UP000746747">
    <property type="component" value="Unassembled WGS sequence"/>
</dbReference>